<reference evidence="2" key="2">
    <citation type="submission" date="2017-01" db="EMBL/GenBank/DDBJ databases">
        <title>Genome sequencing and annotation of Geobacillus sp. 1017, a Hydrocarbon-Oxidizing Thermophilic Bacterium Isolated from a Heavy Oil Reservoir (China).</title>
        <authorList>
            <person name="Kadnikov V.V."/>
            <person name="Mardanov A.V."/>
            <person name="Poltaraus A.B."/>
            <person name="Sokolova D.S."/>
            <person name="Semenova E.M."/>
            <person name="Ravin N.V."/>
            <person name="Tourova T.P."/>
            <person name="Nazina T.N."/>
        </authorList>
    </citation>
    <scope>NUCLEOTIDE SEQUENCE [LARGE SCALE GENOMIC DNA]</scope>
    <source>
        <strain evidence="2">1017</strain>
    </source>
</reference>
<reference evidence="1 2" key="1">
    <citation type="submission" date="2016-11" db="EMBL/GenBank/DDBJ databases">
        <authorList>
            <person name="Kadnikov V."/>
            <person name="Nazina T."/>
        </authorList>
    </citation>
    <scope>NUCLEOTIDE SEQUENCE [LARGE SCALE GENOMIC DNA]</scope>
    <source>
        <strain evidence="1 2">1017</strain>
    </source>
</reference>
<evidence type="ECO:0000313" key="2">
    <source>
        <dbReference type="Proteomes" id="UP000186030"/>
    </source>
</evidence>
<accession>A0A1Q5T988</accession>
<dbReference type="AlphaFoldDB" id="A0A1Q5T988"/>
<dbReference type="Proteomes" id="UP000186030">
    <property type="component" value="Unassembled WGS sequence"/>
</dbReference>
<name>A0A1Q5T988_9BACL</name>
<comment type="caution">
    <text evidence="1">The sequence shown here is derived from an EMBL/GenBank/DDBJ whole genome shotgun (WGS) entry which is preliminary data.</text>
</comment>
<organism evidence="1 2">
    <name type="scientific">Geobacillus proteiniphilus</name>
    <dbReference type="NCBI Taxonomy" id="860353"/>
    <lineage>
        <taxon>Bacteria</taxon>
        <taxon>Bacillati</taxon>
        <taxon>Bacillota</taxon>
        <taxon>Bacilli</taxon>
        <taxon>Bacillales</taxon>
        <taxon>Anoxybacillaceae</taxon>
        <taxon>Geobacillus</taxon>
    </lineage>
</organism>
<protein>
    <submittedName>
        <fullName evidence="1">Uncharacterized protein</fullName>
    </submittedName>
</protein>
<proteinExistence type="predicted"/>
<gene>
    <name evidence="1" type="ORF">BRO54_0311</name>
</gene>
<dbReference type="EMBL" id="MQMG01000002">
    <property type="protein sequence ID" value="OKO96758.1"/>
    <property type="molecule type" value="Genomic_DNA"/>
</dbReference>
<evidence type="ECO:0000313" key="1">
    <source>
        <dbReference type="EMBL" id="OKO96758.1"/>
    </source>
</evidence>
<sequence length="37" mass="4060">MKNAGASMKPRFFCEKGNGNGTAFLSKISKNHPTFIE</sequence>